<keyword evidence="7 8" id="KW-0472">Membrane</keyword>
<feature type="transmembrane region" description="Helical" evidence="8">
    <location>
        <begin position="302"/>
        <end position="325"/>
    </location>
</feature>
<dbReference type="CDD" id="cd06261">
    <property type="entry name" value="TM_PBP2"/>
    <property type="match status" value="2"/>
</dbReference>
<feature type="transmembrane region" description="Helical" evidence="8">
    <location>
        <begin position="208"/>
        <end position="230"/>
    </location>
</feature>
<comment type="similarity">
    <text evidence="8">Belongs to the binding-protein-dependent transport system permease family.</text>
</comment>
<dbReference type="EMBL" id="JAAOIV010000005">
    <property type="protein sequence ID" value="NHN55837.1"/>
    <property type="molecule type" value="Genomic_DNA"/>
</dbReference>
<feature type="transmembrane region" description="Helical" evidence="8">
    <location>
        <begin position="371"/>
        <end position="392"/>
    </location>
</feature>
<feature type="transmembrane region" description="Helical" evidence="8">
    <location>
        <begin position="106"/>
        <end position="127"/>
    </location>
</feature>
<feature type="transmembrane region" description="Helical" evidence="8">
    <location>
        <begin position="80"/>
        <end position="100"/>
    </location>
</feature>
<dbReference type="RefSeq" id="WP_166196012.1">
    <property type="nucleotide sequence ID" value="NZ_JAAOIV010000005.1"/>
</dbReference>
<dbReference type="InterPro" id="IPR035906">
    <property type="entry name" value="MetI-like_sf"/>
</dbReference>
<dbReference type="AlphaFoldDB" id="A0A967B0J0"/>
<evidence type="ECO:0000259" key="9">
    <source>
        <dbReference type="PROSITE" id="PS50928"/>
    </source>
</evidence>
<proteinExistence type="inferred from homology"/>
<keyword evidence="3" id="KW-1003">Cell membrane</keyword>
<dbReference type="SUPFAM" id="SSF161098">
    <property type="entry name" value="MetI-like"/>
    <property type="match status" value="2"/>
</dbReference>
<feature type="domain" description="ABC transmembrane type-1" evidence="9">
    <location>
        <begin position="299"/>
        <end position="489"/>
    </location>
</feature>
<protein>
    <submittedName>
        <fullName evidence="10">Iron ABC transporter permease</fullName>
    </submittedName>
</protein>
<dbReference type="InterPro" id="IPR000515">
    <property type="entry name" value="MetI-like"/>
</dbReference>
<evidence type="ECO:0000256" key="7">
    <source>
        <dbReference type="ARBA" id="ARBA00023136"/>
    </source>
</evidence>
<dbReference type="GO" id="GO:0005886">
    <property type="term" value="C:plasma membrane"/>
    <property type="evidence" value="ECO:0007669"/>
    <property type="project" value="UniProtKB-SubCell"/>
</dbReference>
<feature type="transmembrane region" description="Helical" evidence="8">
    <location>
        <begin position="337"/>
        <end position="359"/>
    </location>
</feature>
<dbReference type="Pfam" id="PF00528">
    <property type="entry name" value="BPD_transp_1"/>
    <property type="match status" value="2"/>
</dbReference>
<evidence type="ECO:0000313" key="10">
    <source>
        <dbReference type="EMBL" id="NHN55837.1"/>
    </source>
</evidence>
<keyword evidence="5 8" id="KW-0812">Transmembrane</keyword>
<dbReference type="PANTHER" id="PTHR43357">
    <property type="entry name" value="INNER MEMBRANE ABC TRANSPORTER PERMEASE PROTEIN YDCV"/>
    <property type="match status" value="1"/>
</dbReference>
<feature type="transmembrane region" description="Helical" evidence="8">
    <location>
        <begin position="474"/>
        <end position="494"/>
    </location>
</feature>
<comment type="caution">
    <text evidence="10">The sequence shown here is derived from an EMBL/GenBank/DDBJ whole genome shotgun (WGS) entry which is preliminary data.</text>
</comment>
<evidence type="ECO:0000256" key="4">
    <source>
        <dbReference type="ARBA" id="ARBA00022519"/>
    </source>
</evidence>
<accession>A0A967B0J0</accession>
<reference evidence="10" key="1">
    <citation type="submission" date="2020-03" db="EMBL/GenBank/DDBJ databases">
        <title>Draft sequencing of Calidifontibacter sp. DB0510.</title>
        <authorList>
            <person name="Kim D.-U."/>
        </authorList>
    </citation>
    <scope>NUCLEOTIDE SEQUENCE</scope>
    <source>
        <strain evidence="10">DB0510</strain>
    </source>
</reference>
<feature type="domain" description="ABC transmembrane type-1" evidence="9">
    <location>
        <begin position="45"/>
        <end position="224"/>
    </location>
</feature>
<feature type="transmembrane region" description="Helical" evidence="8">
    <location>
        <begin position="166"/>
        <end position="188"/>
    </location>
</feature>
<evidence type="ECO:0000256" key="2">
    <source>
        <dbReference type="ARBA" id="ARBA00022448"/>
    </source>
</evidence>
<keyword evidence="4" id="KW-0997">Cell inner membrane</keyword>
<keyword evidence="6 8" id="KW-1133">Transmembrane helix</keyword>
<keyword evidence="2 8" id="KW-0813">Transport</keyword>
<feature type="transmembrane region" description="Helical" evidence="8">
    <location>
        <begin position="48"/>
        <end position="71"/>
    </location>
</feature>
<dbReference type="Gene3D" id="1.10.3720.10">
    <property type="entry name" value="MetI-like"/>
    <property type="match status" value="2"/>
</dbReference>
<evidence type="ECO:0000256" key="1">
    <source>
        <dbReference type="ARBA" id="ARBA00004429"/>
    </source>
</evidence>
<feature type="transmembrane region" description="Helical" evidence="8">
    <location>
        <begin position="413"/>
        <end position="435"/>
    </location>
</feature>
<evidence type="ECO:0000313" key="11">
    <source>
        <dbReference type="Proteomes" id="UP000744769"/>
    </source>
</evidence>
<evidence type="ECO:0000256" key="6">
    <source>
        <dbReference type="ARBA" id="ARBA00022989"/>
    </source>
</evidence>
<organism evidence="10 11">
    <name type="scientific">Metallococcus carri</name>
    <dbReference type="NCBI Taxonomy" id="1656884"/>
    <lineage>
        <taxon>Bacteria</taxon>
        <taxon>Bacillati</taxon>
        <taxon>Actinomycetota</taxon>
        <taxon>Actinomycetes</taxon>
        <taxon>Micrococcales</taxon>
        <taxon>Dermacoccaceae</taxon>
        <taxon>Metallococcus</taxon>
    </lineage>
</organism>
<evidence type="ECO:0000256" key="8">
    <source>
        <dbReference type="RuleBase" id="RU363032"/>
    </source>
</evidence>
<evidence type="ECO:0000256" key="3">
    <source>
        <dbReference type="ARBA" id="ARBA00022475"/>
    </source>
</evidence>
<dbReference type="Proteomes" id="UP000744769">
    <property type="component" value="Unassembled WGS sequence"/>
</dbReference>
<evidence type="ECO:0000256" key="5">
    <source>
        <dbReference type="ARBA" id="ARBA00022692"/>
    </source>
</evidence>
<comment type="subcellular location">
    <subcellularLocation>
        <location evidence="1">Cell inner membrane</location>
        <topology evidence="1">Multi-pass membrane protein</topology>
    </subcellularLocation>
    <subcellularLocation>
        <location evidence="8">Cell membrane</location>
        <topology evidence="8">Multi-pass membrane protein</topology>
    </subcellularLocation>
</comment>
<gene>
    <name evidence="10" type="ORF">G9U51_08620</name>
</gene>
<feature type="transmembrane region" description="Helical" evidence="8">
    <location>
        <begin position="251"/>
        <end position="282"/>
    </location>
</feature>
<keyword evidence="11" id="KW-1185">Reference proteome</keyword>
<dbReference type="PROSITE" id="PS50928">
    <property type="entry name" value="ABC_TM1"/>
    <property type="match status" value="2"/>
</dbReference>
<name>A0A967B0J0_9MICO</name>
<sequence length="523" mass="54973">MLYLAGALVALALLLPELFLILQARDAGWSEITRVLGRPLTVELLRNTIELTVFVAVATGVIGTAAAWCVVRTTLPAPRVWGALIVLPISIPDFIVGYSWHSISPSFIGLHAAGIVMTLDLYPLVYLPVAAALRRTDPSLEDSAHALGVGAWGTFWRVVFPQIRPALIGGMLVVSLAMLAEFGAFEILDFRTFTTEIFTELRIDTPAASALALVLVALGVVILMAEVPGSGRRRLARTGAQSPRPPERHRLGWAAVPVLLGLASLVVAALGVPLGTIGYWLTHSHTTTLPATTTLLGATLATARYAALAAALATLLAIPVALLAAQRRGRLARLIESSTLLIQSVPGVVIALSLVFFAIRYAFSFYQTSTLLVLAYALLFFPLALVCVRASAMQAPPQLAETARGLGCSPVAALFRVTVPLIAPGIAAAFSLVFLSSVTELTATLVLVPTGVQTLATEFWAYQTNTAYGAAAPYAATILLLSAVPNLLLAALFARRRGGDASAAATRPATSAVPAIPATPRTS</sequence>
<dbReference type="GO" id="GO:0055085">
    <property type="term" value="P:transmembrane transport"/>
    <property type="evidence" value="ECO:0007669"/>
    <property type="project" value="InterPro"/>
</dbReference>
<dbReference type="PANTHER" id="PTHR43357:SF3">
    <property type="entry name" value="FE(3+)-TRANSPORT SYSTEM PERMEASE PROTEIN FBPB 2"/>
    <property type="match status" value="1"/>
</dbReference>